<dbReference type="InterPro" id="IPR000515">
    <property type="entry name" value="MetI-like"/>
</dbReference>
<evidence type="ECO:0000256" key="9">
    <source>
        <dbReference type="RuleBase" id="RU363032"/>
    </source>
</evidence>
<evidence type="ECO:0000256" key="2">
    <source>
        <dbReference type="ARBA" id="ARBA00009047"/>
    </source>
</evidence>
<keyword evidence="3 9" id="KW-0813">Transport</keyword>
<dbReference type="Gene3D" id="1.10.3720.10">
    <property type="entry name" value="MetI-like"/>
    <property type="match status" value="1"/>
</dbReference>
<dbReference type="SUPFAM" id="SSF161098">
    <property type="entry name" value="MetI-like"/>
    <property type="match status" value="1"/>
</dbReference>
<evidence type="ECO:0000256" key="8">
    <source>
        <dbReference type="ARBA" id="ARBA00023136"/>
    </source>
</evidence>
<protein>
    <submittedName>
        <fullName evidence="11">Carbohydrate ABC transporter permease</fullName>
    </submittedName>
</protein>
<feature type="domain" description="ABC transmembrane type-1" evidence="10">
    <location>
        <begin position="29"/>
        <end position="220"/>
    </location>
</feature>
<dbReference type="GO" id="GO:0055085">
    <property type="term" value="P:transmembrane transport"/>
    <property type="evidence" value="ECO:0007669"/>
    <property type="project" value="InterPro"/>
</dbReference>
<dbReference type="Pfam" id="PF00528">
    <property type="entry name" value="BPD_transp_1"/>
    <property type="match status" value="1"/>
</dbReference>
<feature type="transmembrane region" description="Helical" evidence="9">
    <location>
        <begin position="101"/>
        <end position="120"/>
    </location>
</feature>
<evidence type="ECO:0000256" key="7">
    <source>
        <dbReference type="ARBA" id="ARBA00022989"/>
    </source>
</evidence>
<evidence type="ECO:0000256" key="4">
    <source>
        <dbReference type="ARBA" id="ARBA00022475"/>
    </source>
</evidence>
<dbReference type="Proteomes" id="UP000823894">
    <property type="component" value="Unassembled WGS sequence"/>
</dbReference>
<feature type="transmembrane region" description="Helical" evidence="9">
    <location>
        <begin position="141"/>
        <end position="164"/>
    </location>
</feature>
<name>A0A9D2SXU8_9FIRM</name>
<comment type="similarity">
    <text evidence="2">Belongs to the binding-protein-dependent transport system permease family. MalFG subfamily.</text>
</comment>
<gene>
    <name evidence="11" type="ORF">H9757_03470</name>
</gene>
<sequence>MSSVIGYPNGLQLDNYVKAFEIAPLATFYKNSIIISVVGTVLNLLVFSMAAYVLVRCRFRFKGLITMLFSAALVIPGAALLQPLYQTLNMANLYDTRTGLIIVYAALGMPTTLYIMMSYYKTISPTLEEAAYIDGAGFFRTFAQIILPLTRPAFATAGVLQFLMCWNEFQFALTLTTGTEKRTLPIALYYFKSSFASDYGAMFAATVLVTVPSIIVYLLMQKQVISGLAAGSVKE</sequence>
<evidence type="ECO:0000313" key="11">
    <source>
        <dbReference type="EMBL" id="HJC38116.1"/>
    </source>
</evidence>
<feature type="transmembrane region" description="Helical" evidence="9">
    <location>
        <begin position="33"/>
        <end position="54"/>
    </location>
</feature>
<keyword evidence="5" id="KW-0762">Sugar transport</keyword>
<keyword evidence="4" id="KW-1003">Cell membrane</keyword>
<evidence type="ECO:0000256" key="3">
    <source>
        <dbReference type="ARBA" id="ARBA00022448"/>
    </source>
</evidence>
<feature type="transmembrane region" description="Helical" evidence="9">
    <location>
        <begin position="61"/>
        <end position="81"/>
    </location>
</feature>
<dbReference type="InterPro" id="IPR035906">
    <property type="entry name" value="MetI-like_sf"/>
</dbReference>
<keyword evidence="8 9" id="KW-0472">Membrane</keyword>
<dbReference type="AlphaFoldDB" id="A0A9D2SXU8"/>
<evidence type="ECO:0000256" key="5">
    <source>
        <dbReference type="ARBA" id="ARBA00022597"/>
    </source>
</evidence>
<proteinExistence type="inferred from homology"/>
<reference evidence="11" key="1">
    <citation type="journal article" date="2021" name="PeerJ">
        <title>Extensive microbial diversity within the chicken gut microbiome revealed by metagenomics and culture.</title>
        <authorList>
            <person name="Gilroy R."/>
            <person name="Ravi A."/>
            <person name="Getino M."/>
            <person name="Pursley I."/>
            <person name="Horton D.L."/>
            <person name="Alikhan N.F."/>
            <person name="Baker D."/>
            <person name="Gharbi K."/>
            <person name="Hall N."/>
            <person name="Watson M."/>
            <person name="Adriaenssens E.M."/>
            <person name="Foster-Nyarko E."/>
            <person name="Jarju S."/>
            <person name="Secka A."/>
            <person name="Antonio M."/>
            <person name="Oren A."/>
            <person name="Chaudhuri R.R."/>
            <person name="La Ragione R."/>
            <person name="Hildebrand F."/>
            <person name="Pallen M.J."/>
        </authorList>
    </citation>
    <scope>NUCLEOTIDE SEQUENCE</scope>
    <source>
        <strain evidence="11">ChiGjej1B1-1692</strain>
    </source>
</reference>
<reference evidence="11" key="2">
    <citation type="submission" date="2021-04" db="EMBL/GenBank/DDBJ databases">
        <authorList>
            <person name="Gilroy R."/>
        </authorList>
    </citation>
    <scope>NUCLEOTIDE SEQUENCE</scope>
    <source>
        <strain evidence="11">ChiGjej1B1-1692</strain>
    </source>
</reference>
<evidence type="ECO:0000256" key="1">
    <source>
        <dbReference type="ARBA" id="ARBA00004651"/>
    </source>
</evidence>
<accession>A0A9D2SXU8</accession>
<dbReference type="CDD" id="cd06261">
    <property type="entry name" value="TM_PBP2"/>
    <property type="match status" value="1"/>
</dbReference>
<dbReference type="InterPro" id="IPR050901">
    <property type="entry name" value="BP-dep_ABC_trans_perm"/>
</dbReference>
<evidence type="ECO:0000259" key="10">
    <source>
        <dbReference type="PROSITE" id="PS50928"/>
    </source>
</evidence>
<dbReference type="PROSITE" id="PS50928">
    <property type="entry name" value="ABC_TM1"/>
    <property type="match status" value="1"/>
</dbReference>
<keyword evidence="6 9" id="KW-0812">Transmembrane</keyword>
<dbReference type="GO" id="GO:0005886">
    <property type="term" value="C:plasma membrane"/>
    <property type="evidence" value="ECO:0007669"/>
    <property type="project" value="UniProtKB-SubCell"/>
</dbReference>
<keyword evidence="7 9" id="KW-1133">Transmembrane helix</keyword>
<dbReference type="PANTHER" id="PTHR32243:SF50">
    <property type="entry name" value="MALTOSE_MALTODEXTRIN TRANSPORT SYSTEM PERMEASE PROTEIN MALG"/>
    <property type="match status" value="1"/>
</dbReference>
<feature type="transmembrane region" description="Helical" evidence="9">
    <location>
        <begin position="199"/>
        <end position="220"/>
    </location>
</feature>
<dbReference type="PANTHER" id="PTHR32243">
    <property type="entry name" value="MALTOSE TRANSPORT SYSTEM PERMEASE-RELATED"/>
    <property type="match status" value="1"/>
</dbReference>
<comment type="caution">
    <text evidence="11">The sequence shown here is derived from an EMBL/GenBank/DDBJ whole genome shotgun (WGS) entry which is preliminary data.</text>
</comment>
<evidence type="ECO:0000313" key="12">
    <source>
        <dbReference type="Proteomes" id="UP000823894"/>
    </source>
</evidence>
<comment type="subcellular location">
    <subcellularLocation>
        <location evidence="1 9">Cell membrane</location>
        <topology evidence="1 9">Multi-pass membrane protein</topology>
    </subcellularLocation>
</comment>
<organism evidence="11 12">
    <name type="scientific">Candidatus Mediterraneibacter faecigallinarum</name>
    <dbReference type="NCBI Taxonomy" id="2838669"/>
    <lineage>
        <taxon>Bacteria</taxon>
        <taxon>Bacillati</taxon>
        <taxon>Bacillota</taxon>
        <taxon>Clostridia</taxon>
        <taxon>Lachnospirales</taxon>
        <taxon>Lachnospiraceae</taxon>
        <taxon>Mediterraneibacter</taxon>
    </lineage>
</organism>
<dbReference type="EMBL" id="DWWK01000042">
    <property type="protein sequence ID" value="HJC38116.1"/>
    <property type="molecule type" value="Genomic_DNA"/>
</dbReference>
<evidence type="ECO:0000256" key="6">
    <source>
        <dbReference type="ARBA" id="ARBA00022692"/>
    </source>
</evidence>